<organism evidence="4 5">
    <name type="scientific">Panagrolaimus davidi</name>
    <dbReference type="NCBI Taxonomy" id="227884"/>
    <lineage>
        <taxon>Eukaryota</taxon>
        <taxon>Metazoa</taxon>
        <taxon>Ecdysozoa</taxon>
        <taxon>Nematoda</taxon>
        <taxon>Chromadorea</taxon>
        <taxon>Rhabditida</taxon>
        <taxon>Tylenchina</taxon>
        <taxon>Panagrolaimomorpha</taxon>
        <taxon>Panagrolaimoidea</taxon>
        <taxon>Panagrolaimidae</taxon>
        <taxon>Panagrolaimus</taxon>
    </lineage>
</organism>
<proteinExistence type="inferred from homology"/>
<dbReference type="InterPro" id="IPR012674">
    <property type="entry name" value="Calycin"/>
</dbReference>
<evidence type="ECO:0000313" key="5">
    <source>
        <dbReference type="WBParaSite" id="PDA_v2.g8179.t1"/>
    </source>
</evidence>
<keyword evidence="2" id="KW-0446">Lipid-binding</keyword>
<dbReference type="Pfam" id="PF00061">
    <property type="entry name" value="Lipocalin"/>
    <property type="match status" value="1"/>
</dbReference>
<evidence type="ECO:0000313" key="4">
    <source>
        <dbReference type="Proteomes" id="UP000887578"/>
    </source>
</evidence>
<dbReference type="InterPro" id="IPR000463">
    <property type="entry name" value="Fatty_acid-bd"/>
</dbReference>
<feature type="domain" description="Lipocalin/cytosolic fatty-acid binding" evidence="3">
    <location>
        <begin position="6"/>
        <end position="135"/>
    </location>
</feature>
<dbReference type="Gene3D" id="2.40.128.20">
    <property type="match status" value="1"/>
</dbReference>
<name>A0A914QVY1_9BILA</name>
<dbReference type="Proteomes" id="UP000887578">
    <property type="component" value="Unplaced"/>
</dbReference>
<comment type="similarity">
    <text evidence="1">Belongs to the calycin superfamily. Fatty-acid binding protein (FABP) family.</text>
</comment>
<evidence type="ECO:0000256" key="1">
    <source>
        <dbReference type="ARBA" id="ARBA00008390"/>
    </source>
</evidence>
<dbReference type="CDD" id="cd00742">
    <property type="entry name" value="FABP"/>
    <property type="match status" value="1"/>
</dbReference>
<dbReference type="PRINTS" id="PR00178">
    <property type="entry name" value="FATTYACIDBP"/>
</dbReference>
<dbReference type="SUPFAM" id="SSF50814">
    <property type="entry name" value="Lipocalins"/>
    <property type="match status" value="1"/>
</dbReference>
<evidence type="ECO:0000259" key="3">
    <source>
        <dbReference type="Pfam" id="PF00061"/>
    </source>
</evidence>
<dbReference type="PANTHER" id="PTHR11955">
    <property type="entry name" value="FATTY ACID BINDING PROTEIN"/>
    <property type="match status" value="1"/>
</dbReference>
<dbReference type="InterPro" id="IPR000566">
    <property type="entry name" value="Lipocln_cytosolic_FA-bd_dom"/>
</dbReference>
<accession>A0A914QVY1</accession>
<reference evidence="5" key="1">
    <citation type="submission" date="2022-11" db="UniProtKB">
        <authorList>
            <consortium name="WormBaseParasite"/>
        </authorList>
    </citation>
    <scope>IDENTIFICATION</scope>
</reference>
<dbReference type="GO" id="GO:0008289">
    <property type="term" value="F:lipid binding"/>
    <property type="evidence" value="ECO:0007669"/>
    <property type="project" value="UniProtKB-KW"/>
</dbReference>
<sequence length="138" mass="15629">MSDEFVGTWVSDSAENLEAYMEALGANWVIRKLVPKIALTLEMTIEINGNHWNMNAYSIVKNFHLEFDLGKEFEEVSGDGRKVLSTLTFENGKLLHIQKAVKKEEKNSSGVSYIENGKLIQIAECDGVESRRIYTKVE</sequence>
<evidence type="ECO:0000256" key="2">
    <source>
        <dbReference type="ARBA" id="ARBA00023121"/>
    </source>
</evidence>
<dbReference type="AlphaFoldDB" id="A0A914QVY1"/>
<dbReference type="WBParaSite" id="PDA_v2.g8179.t1">
    <property type="protein sequence ID" value="PDA_v2.g8179.t1"/>
    <property type="gene ID" value="PDA_v2.g8179"/>
</dbReference>
<protein>
    <submittedName>
        <fullName evidence="5">Cytosolic fatty-acid binding proteins domain-containing protein</fullName>
    </submittedName>
</protein>
<dbReference type="InterPro" id="IPR031259">
    <property type="entry name" value="ILBP"/>
</dbReference>
<keyword evidence="4" id="KW-1185">Reference proteome</keyword>